<feature type="transmembrane region" description="Helical" evidence="1">
    <location>
        <begin position="107"/>
        <end position="129"/>
    </location>
</feature>
<evidence type="ECO:0000313" key="3">
    <source>
        <dbReference type="Proteomes" id="UP000267017"/>
    </source>
</evidence>
<keyword evidence="3" id="KW-1185">Reference proteome</keyword>
<dbReference type="Proteomes" id="UP000267017">
    <property type="component" value="Unassembled WGS sequence"/>
</dbReference>
<feature type="transmembrane region" description="Helical" evidence="1">
    <location>
        <begin position="141"/>
        <end position="162"/>
    </location>
</feature>
<evidence type="ECO:0000256" key="1">
    <source>
        <dbReference type="SAM" id="Phobius"/>
    </source>
</evidence>
<organism evidence="2 3">
    <name type="scientific">Paenibacillus oralis</name>
    <dbReference type="NCBI Taxonomy" id="2490856"/>
    <lineage>
        <taxon>Bacteria</taxon>
        <taxon>Bacillati</taxon>
        <taxon>Bacillota</taxon>
        <taxon>Bacilli</taxon>
        <taxon>Bacillales</taxon>
        <taxon>Paenibacillaceae</taxon>
        <taxon>Paenibacillus</taxon>
    </lineage>
</organism>
<dbReference type="AlphaFoldDB" id="A0A3P3U0V3"/>
<protein>
    <recommendedName>
        <fullName evidence="4">ABC transporter permease</fullName>
    </recommendedName>
</protein>
<feature type="transmembrane region" description="Helical" evidence="1">
    <location>
        <begin position="51"/>
        <end position="72"/>
    </location>
</feature>
<keyword evidence="1" id="KW-1133">Transmembrane helix</keyword>
<keyword evidence="1" id="KW-0812">Transmembrane</keyword>
<sequence>MSVLNRWKDAWVIFKRDLRGDRLYLIWNVLFMLYMALMMSFMFQYDERGAFLLEPMADFLMLLLIPFTGFYFSRRSFNYLKEDSYTQMLRFYRTLPIPADAVMLGRIIQLVTAIFFNGVFYFPALYLLSATLRSELSLAEYIAFALTWCGYGLLLNGVYIYFEFLKKGSVYLWMSLSSMVLVALLAFVVNGFGGNLIKLTVDYSGRYALLSPLVWGSLVCGTLGLSLFAAVTKRKLAVRDLA</sequence>
<dbReference type="RefSeq" id="WP_128631583.1">
    <property type="nucleotide sequence ID" value="NZ_RRCN01000001.1"/>
</dbReference>
<accession>A0A3P3U0V3</accession>
<gene>
    <name evidence="2" type="ORF">EHV15_13030</name>
</gene>
<keyword evidence="1" id="KW-0472">Membrane</keyword>
<dbReference type="OrthoDB" id="2678055at2"/>
<proteinExistence type="predicted"/>
<comment type="caution">
    <text evidence="2">The sequence shown here is derived from an EMBL/GenBank/DDBJ whole genome shotgun (WGS) entry which is preliminary data.</text>
</comment>
<feature type="transmembrane region" description="Helical" evidence="1">
    <location>
        <begin position="23"/>
        <end position="45"/>
    </location>
</feature>
<evidence type="ECO:0008006" key="4">
    <source>
        <dbReference type="Google" id="ProtNLM"/>
    </source>
</evidence>
<evidence type="ECO:0000313" key="2">
    <source>
        <dbReference type="EMBL" id="RRJ63750.1"/>
    </source>
</evidence>
<feature type="transmembrane region" description="Helical" evidence="1">
    <location>
        <begin position="169"/>
        <end position="189"/>
    </location>
</feature>
<dbReference type="EMBL" id="RRCN01000001">
    <property type="protein sequence ID" value="RRJ63750.1"/>
    <property type="molecule type" value="Genomic_DNA"/>
</dbReference>
<name>A0A3P3U0V3_9BACL</name>
<reference evidence="2 3" key="1">
    <citation type="submission" date="2018-11" db="EMBL/GenBank/DDBJ databases">
        <title>Genome sequencing of Paenibacillus sp. KCOM 3021 (= ChDC PVNT-B20).</title>
        <authorList>
            <person name="Kook J.-K."/>
            <person name="Park S.-N."/>
            <person name="Lim Y.K."/>
        </authorList>
    </citation>
    <scope>NUCLEOTIDE SEQUENCE [LARGE SCALE GENOMIC DNA]</scope>
    <source>
        <strain evidence="2 3">KCOM 3021</strain>
    </source>
</reference>
<feature type="transmembrane region" description="Helical" evidence="1">
    <location>
        <begin position="209"/>
        <end position="231"/>
    </location>
</feature>